<evidence type="ECO:0000313" key="1">
    <source>
        <dbReference type="EMBL" id="MDQ0153590.1"/>
    </source>
</evidence>
<gene>
    <name evidence="1" type="ORF">J2S20_002311</name>
</gene>
<dbReference type="InterPro" id="IPR021145">
    <property type="entry name" value="Portal_protein_SPP1_Gp6-like"/>
</dbReference>
<dbReference type="AlphaFoldDB" id="A0AAE3VCS9"/>
<comment type="caution">
    <text evidence="1">The sequence shown here is derived from an EMBL/GenBank/DDBJ whole genome shotgun (WGS) entry which is preliminary data.</text>
</comment>
<proteinExistence type="predicted"/>
<dbReference type="RefSeq" id="WP_307255473.1">
    <property type="nucleotide sequence ID" value="NZ_JAUSTO010000025.1"/>
</dbReference>
<protein>
    <recommendedName>
        <fullName evidence="3">Phage portal protein</fullName>
    </recommendedName>
</protein>
<name>A0AAE3VCS9_9FIRM</name>
<organism evidence="1 2">
    <name type="scientific">Moryella indoligenes</name>
    <dbReference type="NCBI Taxonomy" id="371674"/>
    <lineage>
        <taxon>Bacteria</taxon>
        <taxon>Bacillati</taxon>
        <taxon>Bacillota</taxon>
        <taxon>Clostridia</taxon>
        <taxon>Lachnospirales</taxon>
        <taxon>Lachnospiraceae</taxon>
        <taxon>Moryella</taxon>
    </lineage>
</organism>
<dbReference type="Pfam" id="PF05133">
    <property type="entry name" value="SPP1_portal"/>
    <property type="match status" value="1"/>
</dbReference>
<accession>A0AAE3VCS9</accession>
<evidence type="ECO:0000313" key="2">
    <source>
        <dbReference type="Proteomes" id="UP001241537"/>
    </source>
</evidence>
<reference evidence="1" key="1">
    <citation type="submission" date="2023-07" db="EMBL/GenBank/DDBJ databases">
        <title>Genomic Encyclopedia of Type Strains, Phase IV (KMG-IV): sequencing the most valuable type-strain genomes for metagenomic binning, comparative biology and taxonomic classification.</title>
        <authorList>
            <person name="Goeker M."/>
        </authorList>
    </citation>
    <scope>NUCLEOTIDE SEQUENCE</scope>
    <source>
        <strain evidence="1">DSM 19659</strain>
    </source>
</reference>
<sequence>MMGMDYLKRKLQEKKSRVNMRYVFYEMKNRTRDFGISTPPDLRHWMGVLGWCGKAVDALADRLQFYHFKDDTFDMNGIFNLNNKDILADSAVLSALISSCSFIYIRADEEGFPELTVLDGSRATGIMDERTGLLKEGYAVLEEDASRNPLMEAYFIPGQTTFYPKYGKSFTVKNPALYPLLVPLVYRPDARRPFGHSRISRACISIVGSAVRTVKRSEIAAEFFSFPQRYVTGLAQDAEMMEKWKASMSALLQFTRDEDGNAPQLGQFQQQSMAPHMEQLKMFAALFAGETGLTLDDMGFASGNPQSADAIKASHENLRLMASKAQRTFGSGLLNAGYLAASLRDNFGYSRNQVYRTTSIWAPVFEPDASQLGAIGDAVVKLNQAVPGYLDGESVHQLTGIEGAV</sequence>
<keyword evidence="2" id="KW-1185">Reference proteome</keyword>
<dbReference type="EMBL" id="JAUSTO010000025">
    <property type="protein sequence ID" value="MDQ0153590.1"/>
    <property type="molecule type" value="Genomic_DNA"/>
</dbReference>
<evidence type="ECO:0008006" key="3">
    <source>
        <dbReference type="Google" id="ProtNLM"/>
    </source>
</evidence>
<dbReference type="Proteomes" id="UP001241537">
    <property type="component" value="Unassembled WGS sequence"/>
</dbReference>